<feature type="region of interest" description="Disordered" evidence="7">
    <location>
        <begin position="1"/>
        <end position="46"/>
    </location>
</feature>
<dbReference type="CDD" id="cd00221">
    <property type="entry name" value="Vsr"/>
    <property type="match status" value="1"/>
</dbReference>
<keyword evidence="9" id="KW-1185">Reference proteome</keyword>
<evidence type="ECO:0000256" key="6">
    <source>
        <dbReference type="ARBA" id="ARBA00029466"/>
    </source>
</evidence>
<sequence>MNDATASRQEGWKDKPPPEKAWRGRQGRTRKAIIAEQDRAAGSREERYVKRKDGEYALGSITLKVLPSTRRIRAYLRWSEGGRSPALYVGEVGHPTRAANLDQAWKIAKDRGMVGKRPVPEDSWASSSATRSVMRGNRGRDTAPELRIRSLLHQQGLRYRVSTRPLPGVRRTADLVFSRARVAVFVDGCFWHGCPDHCRPARTNSDFWRTKIDGNRARDAQTDRFLADAGWRAIRIWEHEDPVRAARRVAAAVRGFAGQDITASHDSGGR</sequence>
<evidence type="ECO:0000256" key="7">
    <source>
        <dbReference type="SAM" id="MobiDB-lite"/>
    </source>
</evidence>
<evidence type="ECO:0000256" key="4">
    <source>
        <dbReference type="ARBA" id="ARBA00022801"/>
    </source>
</evidence>
<gene>
    <name evidence="8" type="ORF">NMN56_022915</name>
</gene>
<dbReference type="Proteomes" id="UP001214441">
    <property type="component" value="Unassembled WGS sequence"/>
</dbReference>
<dbReference type="Gene3D" id="3.40.960.10">
    <property type="entry name" value="VSR Endonuclease"/>
    <property type="match status" value="1"/>
</dbReference>
<dbReference type="GO" id="GO:0004519">
    <property type="term" value="F:endonuclease activity"/>
    <property type="evidence" value="ECO:0007669"/>
    <property type="project" value="UniProtKB-KW"/>
</dbReference>
<accession>A0ABT7A0B1</accession>
<keyword evidence="4" id="KW-0378">Hydrolase</keyword>
<protein>
    <submittedName>
        <fullName evidence="8">Very short patch repair endonuclease</fullName>
    </submittedName>
</protein>
<evidence type="ECO:0000256" key="2">
    <source>
        <dbReference type="ARBA" id="ARBA00022759"/>
    </source>
</evidence>
<feature type="compositionally biased region" description="Basic and acidic residues" evidence="7">
    <location>
        <begin position="10"/>
        <end position="22"/>
    </location>
</feature>
<dbReference type="RefSeq" id="WP_274045616.1">
    <property type="nucleotide sequence ID" value="NZ_JANCPR020000023.1"/>
</dbReference>
<comment type="caution">
    <text evidence="8">The sequence shown here is derived from an EMBL/GenBank/DDBJ whole genome shotgun (WGS) entry which is preliminary data.</text>
</comment>
<keyword evidence="1" id="KW-0540">Nuclease</keyword>
<keyword evidence="5" id="KW-0234">DNA repair</keyword>
<feature type="region of interest" description="Disordered" evidence="7">
    <location>
        <begin position="116"/>
        <end position="138"/>
    </location>
</feature>
<reference evidence="8 9" key="1">
    <citation type="submission" date="2023-05" db="EMBL/GenBank/DDBJ databases">
        <title>Streptantibioticus silvisoli sp. nov., acidotolerant actinomycetes 1 from pine litter.</title>
        <authorList>
            <person name="Swiecimska M."/>
            <person name="Golinska P."/>
            <person name="Sangal V."/>
            <person name="Wachnowicz B."/>
            <person name="Goodfellow M."/>
        </authorList>
    </citation>
    <scope>NUCLEOTIDE SEQUENCE [LARGE SCALE GENOMIC DNA]</scope>
    <source>
        <strain evidence="8 9">DSM 42109</strain>
    </source>
</reference>
<evidence type="ECO:0000256" key="3">
    <source>
        <dbReference type="ARBA" id="ARBA00022763"/>
    </source>
</evidence>
<name>A0ABT7A0B1_9ACTN</name>
<evidence type="ECO:0000313" key="8">
    <source>
        <dbReference type="EMBL" id="MDJ1134755.1"/>
    </source>
</evidence>
<feature type="compositionally biased region" description="Basic and acidic residues" evidence="7">
    <location>
        <begin position="36"/>
        <end position="46"/>
    </location>
</feature>
<dbReference type="InterPro" id="IPR011335">
    <property type="entry name" value="Restrct_endonuc-II-like"/>
</dbReference>
<dbReference type="SUPFAM" id="SSF52980">
    <property type="entry name" value="Restriction endonuclease-like"/>
    <property type="match status" value="1"/>
</dbReference>
<keyword evidence="3" id="KW-0227">DNA damage</keyword>
<comment type="similarity">
    <text evidence="6">Belongs to the Vsr family.</text>
</comment>
<evidence type="ECO:0000313" key="9">
    <source>
        <dbReference type="Proteomes" id="UP001214441"/>
    </source>
</evidence>
<evidence type="ECO:0000256" key="1">
    <source>
        <dbReference type="ARBA" id="ARBA00022722"/>
    </source>
</evidence>
<proteinExistence type="inferred from homology"/>
<keyword evidence="2 8" id="KW-0255">Endonuclease</keyword>
<dbReference type="InterPro" id="IPR004603">
    <property type="entry name" value="DNA_mismatch_endonuc_vsr"/>
</dbReference>
<organism evidence="8 9">
    <name type="scientific">Streptomyces iconiensis</name>
    <dbReference type="NCBI Taxonomy" id="1384038"/>
    <lineage>
        <taxon>Bacteria</taxon>
        <taxon>Bacillati</taxon>
        <taxon>Actinomycetota</taxon>
        <taxon>Actinomycetes</taxon>
        <taxon>Kitasatosporales</taxon>
        <taxon>Streptomycetaceae</taxon>
        <taxon>Streptomyces</taxon>
    </lineage>
</organism>
<dbReference type="Pfam" id="PF03852">
    <property type="entry name" value="Vsr"/>
    <property type="match status" value="1"/>
</dbReference>
<dbReference type="EMBL" id="JANCPR020000023">
    <property type="protein sequence ID" value="MDJ1134755.1"/>
    <property type="molecule type" value="Genomic_DNA"/>
</dbReference>
<evidence type="ECO:0000256" key="5">
    <source>
        <dbReference type="ARBA" id="ARBA00023204"/>
    </source>
</evidence>
<dbReference type="NCBIfam" id="TIGR00632">
    <property type="entry name" value="vsr"/>
    <property type="match status" value="1"/>
</dbReference>